<evidence type="ECO:0000313" key="7">
    <source>
        <dbReference type="EMBL" id="MBK1667953.1"/>
    </source>
</evidence>
<dbReference type="Pfam" id="PF03466">
    <property type="entry name" value="LysR_substrate"/>
    <property type="match status" value="1"/>
</dbReference>
<organism evidence="7 8">
    <name type="scientific">Rhodovibrio sodomensis</name>
    <dbReference type="NCBI Taxonomy" id="1088"/>
    <lineage>
        <taxon>Bacteria</taxon>
        <taxon>Pseudomonadati</taxon>
        <taxon>Pseudomonadota</taxon>
        <taxon>Alphaproteobacteria</taxon>
        <taxon>Rhodospirillales</taxon>
        <taxon>Rhodovibrionaceae</taxon>
        <taxon>Rhodovibrio</taxon>
    </lineage>
</organism>
<reference evidence="7 8" key="1">
    <citation type="journal article" date="2020" name="Microorganisms">
        <title>Osmotic Adaptation and Compatible Solute Biosynthesis of Phototrophic Bacteria as Revealed from Genome Analyses.</title>
        <authorList>
            <person name="Imhoff J.F."/>
            <person name="Rahn T."/>
            <person name="Kunzel S."/>
            <person name="Keller A."/>
            <person name="Neulinger S.C."/>
        </authorList>
    </citation>
    <scope>NUCLEOTIDE SEQUENCE [LARGE SCALE GENOMIC DNA]</scope>
    <source>
        <strain evidence="7 8">DSM 9895</strain>
    </source>
</reference>
<dbReference type="EMBL" id="NRRL01000014">
    <property type="protein sequence ID" value="MBK1667953.1"/>
    <property type="molecule type" value="Genomic_DNA"/>
</dbReference>
<evidence type="ECO:0000313" key="8">
    <source>
        <dbReference type="Proteomes" id="UP001296873"/>
    </source>
</evidence>
<comment type="caution">
    <text evidence="7">The sequence shown here is derived from an EMBL/GenBank/DDBJ whole genome shotgun (WGS) entry which is preliminary data.</text>
</comment>
<dbReference type="PANTHER" id="PTHR30579:SF7">
    <property type="entry name" value="HTH-TYPE TRANSCRIPTIONAL REGULATOR LRHA-RELATED"/>
    <property type="match status" value="1"/>
</dbReference>
<feature type="region of interest" description="Disordered" evidence="5">
    <location>
        <begin position="185"/>
        <end position="205"/>
    </location>
</feature>
<dbReference type="Pfam" id="PF00126">
    <property type="entry name" value="HTH_1"/>
    <property type="match status" value="1"/>
</dbReference>
<name>A0ABS1DEJ0_9PROT</name>
<dbReference type="SUPFAM" id="SSF46785">
    <property type="entry name" value="Winged helix' DNA-binding domain"/>
    <property type="match status" value="1"/>
</dbReference>
<evidence type="ECO:0000259" key="6">
    <source>
        <dbReference type="PROSITE" id="PS50931"/>
    </source>
</evidence>
<sequence length="317" mass="34021">MPQDIDTALLRTFLALAETRNFSRTGERVGRSQSAVSAQVQKLEELLGQRLFDRDKRNVHLTHAGEQLRGYARQMLQMTDAMLERFTSPDVSGSVRFASPEDFATNYLPSVLGAFSEAHPGVLLNVSCDLTLRLIAGLEADDYDLIVIKQNPDALTPGSRPLWREHLVWVAGPRFEDVQPVGGQLFAGPPDAPRPGQGSARATLPSPLPLVLSPPPCVYRSRAMTALDDAGIPWKVSYTSPSFAGTVAAVRAGLGVTALPRAMVPDGLVQLGPAQGWPALLDAEMCLLAGERPSPATAALAEFIEQHAGPHAAATYL</sequence>
<dbReference type="SUPFAM" id="SSF53850">
    <property type="entry name" value="Periplasmic binding protein-like II"/>
    <property type="match status" value="1"/>
</dbReference>
<keyword evidence="2" id="KW-0805">Transcription regulation</keyword>
<dbReference type="PRINTS" id="PR00039">
    <property type="entry name" value="HTHLYSR"/>
</dbReference>
<gene>
    <name evidence="7" type="ORF">CKO28_07880</name>
</gene>
<dbReference type="RefSeq" id="WP_200340118.1">
    <property type="nucleotide sequence ID" value="NZ_NRRL01000014.1"/>
</dbReference>
<dbReference type="Gene3D" id="1.10.10.10">
    <property type="entry name" value="Winged helix-like DNA-binding domain superfamily/Winged helix DNA-binding domain"/>
    <property type="match status" value="1"/>
</dbReference>
<protein>
    <submittedName>
        <fullName evidence="7">LysR family transcriptional regulator</fullName>
    </submittedName>
</protein>
<feature type="domain" description="HTH lysR-type" evidence="6">
    <location>
        <begin position="5"/>
        <end position="62"/>
    </location>
</feature>
<evidence type="ECO:0000256" key="2">
    <source>
        <dbReference type="ARBA" id="ARBA00023015"/>
    </source>
</evidence>
<dbReference type="Proteomes" id="UP001296873">
    <property type="component" value="Unassembled WGS sequence"/>
</dbReference>
<evidence type="ECO:0000256" key="5">
    <source>
        <dbReference type="SAM" id="MobiDB-lite"/>
    </source>
</evidence>
<accession>A0ABS1DEJ0</accession>
<evidence type="ECO:0000256" key="4">
    <source>
        <dbReference type="ARBA" id="ARBA00023163"/>
    </source>
</evidence>
<dbReference type="Gene3D" id="3.40.190.10">
    <property type="entry name" value="Periplasmic binding protein-like II"/>
    <property type="match status" value="2"/>
</dbReference>
<keyword evidence="3" id="KW-0238">DNA-binding</keyword>
<dbReference type="InterPro" id="IPR005119">
    <property type="entry name" value="LysR_subst-bd"/>
</dbReference>
<evidence type="ECO:0000256" key="3">
    <source>
        <dbReference type="ARBA" id="ARBA00023125"/>
    </source>
</evidence>
<dbReference type="InterPro" id="IPR050176">
    <property type="entry name" value="LTTR"/>
</dbReference>
<dbReference type="InterPro" id="IPR036388">
    <property type="entry name" value="WH-like_DNA-bd_sf"/>
</dbReference>
<evidence type="ECO:0000256" key="1">
    <source>
        <dbReference type="ARBA" id="ARBA00009437"/>
    </source>
</evidence>
<keyword evidence="8" id="KW-1185">Reference proteome</keyword>
<dbReference type="InterPro" id="IPR000847">
    <property type="entry name" value="LysR_HTH_N"/>
</dbReference>
<dbReference type="InterPro" id="IPR036390">
    <property type="entry name" value="WH_DNA-bd_sf"/>
</dbReference>
<proteinExistence type="inferred from homology"/>
<comment type="similarity">
    <text evidence="1">Belongs to the LysR transcriptional regulatory family.</text>
</comment>
<keyword evidence="4" id="KW-0804">Transcription</keyword>
<dbReference type="PROSITE" id="PS50931">
    <property type="entry name" value="HTH_LYSR"/>
    <property type="match status" value="1"/>
</dbReference>
<dbReference type="PANTHER" id="PTHR30579">
    <property type="entry name" value="TRANSCRIPTIONAL REGULATOR"/>
    <property type="match status" value="1"/>
</dbReference>